<proteinExistence type="predicted"/>
<comment type="caution">
    <text evidence="2">The sequence shown here is derived from an EMBL/GenBank/DDBJ whole genome shotgun (WGS) entry which is preliminary data.</text>
</comment>
<reference evidence="2" key="1">
    <citation type="submission" date="2019-08" db="EMBL/GenBank/DDBJ databases">
        <authorList>
            <person name="Kucharzyk K."/>
            <person name="Murdoch R.W."/>
            <person name="Higgins S."/>
            <person name="Loffler F."/>
        </authorList>
    </citation>
    <scope>NUCLEOTIDE SEQUENCE</scope>
</reference>
<accession>A0A645HSH8</accession>
<name>A0A645HSH8_9ZZZZ</name>
<dbReference type="EMBL" id="VSSQ01094715">
    <property type="protein sequence ID" value="MPN39104.1"/>
    <property type="molecule type" value="Genomic_DNA"/>
</dbReference>
<organism evidence="2">
    <name type="scientific">bioreactor metagenome</name>
    <dbReference type="NCBI Taxonomy" id="1076179"/>
    <lineage>
        <taxon>unclassified sequences</taxon>
        <taxon>metagenomes</taxon>
        <taxon>ecological metagenomes</taxon>
    </lineage>
</organism>
<feature type="transmembrane region" description="Helical" evidence="1">
    <location>
        <begin position="72"/>
        <end position="91"/>
    </location>
</feature>
<sequence length="101" mass="11397">MPLHARRLQQPIHHQPLEAVLSGRILFEKLLEAGIKATAETIPRRIVPLLLILAFKPRQLLGLHLVHGHLQGALGILIITLNLLPILRPFLRQTVANQRLK</sequence>
<gene>
    <name evidence="2" type="ORF">SDC9_186630</name>
</gene>
<keyword evidence="1" id="KW-1133">Transmembrane helix</keyword>
<protein>
    <submittedName>
        <fullName evidence="2">Uncharacterized protein</fullName>
    </submittedName>
</protein>
<dbReference type="AlphaFoldDB" id="A0A645HSH8"/>
<keyword evidence="1" id="KW-0812">Transmembrane</keyword>
<evidence type="ECO:0000256" key="1">
    <source>
        <dbReference type="SAM" id="Phobius"/>
    </source>
</evidence>
<evidence type="ECO:0000313" key="2">
    <source>
        <dbReference type="EMBL" id="MPN39104.1"/>
    </source>
</evidence>
<keyword evidence="1" id="KW-0472">Membrane</keyword>